<evidence type="ECO:0000313" key="1">
    <source>
        <dbReference type="EMBL" id="MDI1491235.1"/>
    </source>
</evidence>
<comment type="caution">
    <text evidence="1">The sequence shown here is derived from an EMBL/GenBank/DDBJ whole genome shotgun (WGS) entry which is preliminary data.</text>
</comment>
<proteinExistence type="predicted"/>
<evidence type="ECO:0008006" key="3">
    <source>
        <dbReference type="Google" id="ProtNLM"/>
    </source>
</evidence>
<dbReference type="PANTHER" id="PTHR24148:SF73">
    <property type="entry name" value="HET DOMAIN PROTEIN (AFU_ORTHOLOGUE AFUA_8G01020)"/>
    <property type="match status" value="1"/>
</dbReference>
<evidence type="ECO:0000313" key="2">
    <source>
        <dbReference type="Proteomes" id="UP001161017"/>
    </source>
</evidence>
<organism evidence="1 2">
    <name type="scientific">Ramalina farinacea</name>
    <dbReference type="NCBI Taxonomy" id="258253"/>
    <lineage>
        <taxon>Eukaryota</taxon>
        <taxon>Fungi</taxon>
        <taxon>Dikarya</taxon>
        <taxon>Ascomycota</taxon>
        <taxon>Pezizomycotina</taxon>
        <taxon>Lecanoromycetes</taxon>
        <taxon>OSLEUM clade</taxon>
        <taxon>Lecanoromycetidae</taxon>
        <taxon>Lecanorales</taxon>
        <taxon>Lecanorineae</taxon>
        <taxon>Ramalinaceae</taxon>
        <taxon>Ramalina</taxon>
    </lineage>
</organism>
<sequence length="466" mass="52767">MSAIHLAFHIDHKKGHKIVTPKWRSSGLLAEVMRSGSPSPLPQNDLLARSKALQEIFSARSYWERLWIRPEQILAPHTTLICGRRELNVDALYPILSMMEDLKRHKAEDEDFHSVHELWIEPLTKLVKLFTVSDSKSRPSLASNLRDHSTALCSEPRDYVYALLNVSAPLYLLPNYSLSLEEVYIRSTQAIIYHDQDLTVIFLKTEEKSSKAPYLTSWVPAFDKDNSESISHFSSNDLMAYDSGCFPITRRVIHTGRCRTLPIHGTFISTINATGVKPVATTFRNQKANRDFSDHLHDTINEIAKGKRPSSTVSPEHVWRILFLDSYPLEGNCARISHSEDIKRAFPDDLNATRRGKLTFNFRERLNHLPGNICLCKSTDNRLAVVVGDIKRGDRIFVARGASIPLILRGPSKIRKNDFICDSCDDMIGSSCYTFVGGSYVDGIMDGEVLDMTSDGRLREETVFLM</sequence>
<accession>A0AA43TYR7</accession>
<keyword evidence="2" id="KW-1185">Reference proteome</keyword>
<gene>
    <name evidence="1" type="ORF">OHK93_002442</name>
</gene>
<dbReference type="InterPro" id="IPR052895">
    <property type="entry name" value="HetReg/Transcr_Mod"/>
</dbReference>
<protein>
    <recommendedName>
        <fullName evidence="3">Heterokaryon incompatibility domain-containing protein</fullName>
    </recommendedName>
</protein>
<dbReference type="PANTHER" id="PTHR24148">
    <property type="entry name" value="ANKYRIN REPEAT DOMAIN-CONTAINING PROTEIN 39 HOMOLOG-RELATED"/>
    <property type="match status" value="1"/>
</dbReference>
<name>A0AA43TYR7_9LECA</name>
<dbReference type="Proteomes" id="UP001161017">
    <property type="component" value="Unassembled WGS sequence"/>
</dbReference>
<dbReference type="EMBL" id="JAPUFD010000014">
    <property type="protein sequence ID" value="MDI1491235.1"/>
    <property type="molecule type" value="Genomic_DNA"/>
</dbReference>
<dbReference type="AlphaFoldDB" id="A0AA43TYR7"/>
<reference evidence="1" key="1">
    <citation type="journal article" date="2023" name="Genome Biol. Evol.">
        <title>First Whole Genome Sequence and Flow Cytometry Genome Size Data for the Lichen-Forming Fungus Ramalina farinacea (Ascomycota).</title>
        <authorList>
            <person name="Llewellyn T."/>
            <person name="Mian S."/>
            <person name="Hill R."/>
            <person name="Leitch I.J."/>
            <person name="Gaya E."/>
        </authorList>
    </citation>
    <scope>NUCLEOTIDE SEQUENCE</scope>
    <source>
        <strain evidence="1">LIQ254RAFAR</strain>
    </source>
</reference>